<feature type="compositionally biased region" description="Basic and acidic residues" evidence="4">
    <location>
        <begin position="405"/>
        <end position="416"/>
    </location>
</feature>
<dbReference type="InterPro" id="IPR011047">
    <property type="entry name" value="Quinoprotein_ADH-like_sf"/>
</dbReference>
<feature type="repeat" description="WD" evidence="3">
    <location>
        <begin position="95"/>
        <end position="129"/>
    </location>
</feature>
<evidence type="ECO:0000313" key="6">
    <source>
        <dbReference type="Proteomes" id="UP000007875"/>
    </source>
</evidence>
<evidence type="ECO:0000313" key="5">
    <source>
        <dbReference type="Ensembl" id="ENSCSAVP00000011443.1"/>
    </source>
</evidence>
<reference evidence="6" key="1">
    <citation type="submission" date="2003-08" db="EMBL/GenBank/DDBJ databases">
        <authorList>
            <person name="Birren B."/>
            <person name="Nusbaum C."/>
            <person name="Abebe A."/>
            <person name="Abouelleil A."/>
            <person name="Adekoya E."/>
            <person name="Ait-zahra M."/>
            <person name="Allen N."/>
            <person name="Allen T."/>
            <person name="An P."/>
            <person name="Anderson M."/>
            <person name="Anderson S."/>
            <person name="Arachchi H."/>
            <person name="Armbruster J."/>
            <person name="Bachantsang P."/>
            <person name="Baldwin J."/>
            <person name="Barry A."/>
            <person name="Bayul T."/>
            <person name="Blitshsteyn B."/>
            <person name="Bloom T."/>
            <person name="Blye J."/>
            <person name="Boguslavskiy L."/>
            <person name="Borowsky M."/>
            <person name="Boukhgalter B."/>
            <person name="Brunache A."/>
            <person name="Butler J."/>
            <person name="Calixte N."/>
            <person name="Calvo S."/>
            <person name="Camarata J."/>
            <person name="Campo K."/>
            <person name="Chang J."/>
            <person name="Cheshatsang Y."/>
            <person name="Citroen M."/>
            <person name="Collymore A."/>
            <person name="Considine T."/>
            <person name="Cook A."/>
            <person name="Cooke P."/>
            <person name="Corum B."/>
            <person name="Cuomo C."/>
            <person name="David R."/>
            <person name="Dawoe T."/>
            <person name="Degray S."/>
            <person name="Dodge S."/>
            <person name="Dooley K."/>
            <person name="Dorje P."/>
            <person name="Dorjee K."/>
            <person name="Dorris L."/>
            <person name="Duffey N."/>
            <person name="Dupes A."/>
            <person name="Elkins T."/>
            <person name="Engels R."/>
            <person name="Erickson J."/>
            <person name="Farina A."/>
            <person name="Faro S."/>
            <person name="Ferreira P."/>
            <person name="Fischer H."/>
            <person name="Fitzgerald M."/>
            <person name="Foley K."/>
            <person name="Gage D."/>
            <person name="Galagan J."/>
            <person name="Gearin G."/>
            <person name="Gnerre S."/>
            <person name="Gnirke A."/>
            <person name="Goyette A."/>
            <person name="Graham J."/>
            <person name="Grandbois E."/>
            <person name="Gyaltsen K."/>
            <person name="Hafez N."/>
            <person name="Hagopian D."/>
            <person name="Hagos B."/>
            <person name="Hall J."/>
            <person name="Hatcher B."/>
            <person name="Heller A."/>
            <person name="Higgins H."/>
            <person name="Honan T."/>
            <person name="Horn A."/>
            <person name="Houde N."/>
            <person name="Hughes L."/>
            <person name="Hulme W."/>
            <person name="Husby E."/>
            <person name="Iliev I."/>
            <person name="Jaffe D."/>
            <person name="Jones C."/>
            <person name="Kamal M."/>
            <person name="Kamat A."/>
            <person name="Kamvysselis M."/>
            <person name="Karlsson E."/>
            <person name="Kells C."/>
            <person name="Kieu A."/>
            <person name="Kisner P."/>
            <person name="Kodira C."/>
            <person name="Kulbokas E."/>
            <person name="Labutti K."/>
            <person name="Lama D."/>
            <person name="Landers T."/>
            <person name="Leger J."/>
            <person name="Levine S."/>
            <person name="Lewis D."/>
            <person name="Lewis T."/>
            <person name="Lindblad-toh K."/>
            <person name="Liu X."/>
            <person name="Lokyitsang T."/>
            <person name="Lokyitsang Y."/>
            <person name="Lucien O."/>
            <person name="Lui A."/>
            <person name="Ma L.J."/>
            <person name="Mabbitt R."/>
            <person name="Macdonald J."/>
            <person name="Maclean C."/>
            <person name="Major J."/>
            <person name="Manning J."/>
            <person name="Marabella R."/>
            <person name="Maru K."/>
            <person name="Matthews C."/>
            <person name="Mauceli E."/>
            <person name="Mccarthy M."/>
            <person name="Mcdonough S."/>
            <person name="Mcghee T."/>
            <person name="Meldrim J."/>
            <person name="Meneus L."/>
            <person name="Mesirov J."/>
            <person name="Mihalev A."/>
            <person name="Mihova T."/>
            <person name="Mikkelsen T."/>
            <person name="Mlenga V."/>
            <person name="Moru K."/>
            <person name="Mozes J."/>
            <person name="Mulrain L."/>
            <person name="Munson G."/>
            <person name="Naylor J."/>
            <person name="Newes C."/>
            <person name="Nguyen C."/>
            <person name="Nguyen N."/>
            <person name="Nguyen T."/>
            <person name="Nicol R."/>
            <person name="Nielsen C."/>
            <person name="Nizzari M."/>
            <person name="Norbu C."/>
            <person name="Norbu N."/>
            <person name="O'donnell P."/>
            <person name="Okoawo O."/>
            <person name="O'leary S."/>
            <person name="Omotosho B."/>
            <person name="O'neill K."/>
            <person name="Osman S."/>
            <person name="Parker S."/>
            <person name="Perrin D."/>
            <person name="Phunkhang P."/>
            <person name="Piqani B."/>
            <person name="Purcell S."/>
            <person name="Rachupka T."/>
            <person name="Ramasamy U."/>
            <person name="Rameau R."/>
            <person name="Ray V."/>
            <person name="Raymond C."/>
            <person name="Retta R."/>
            <person name="Richardson S."/>
            <person name="Rise C."/>
            <person name="Rodriguez J."/>
            <person name="Rogers J."/>
            <person name="Rogov P."/>
            <person name="Rutman M."/>
            <person name="Schupbach R."/>
            <person name="Seaman C."/>
            <person name="Settipalli S."/>
            <person name="Sharpe T."/>
            <person name="Sheridan J."/>
            <person name="Sherpa N."/>
            <person name="Shi J."/>
            <person name="Smirnov S."/>
            <person name="Smith C."/>
            <person name="Sougnez C."/>
            <person name="Spencer B."/>
            <person name="Stalker J."/>
            <person name="Stange-thomann N."/>
            <person name="Stavropoulos S."/>
            <person name="Stetson K."/>
            <person name="Stone C."/>
            <person name="Stone S."/>
            <person name="Stubbs M."/>
            <person name="Talamas J."/>
            <person name="Tchuinga P."/>
            <person name="Tenzing P."/>
            <person name="Tesfaye S."/>
            <person name="Theodore J."/>
            <person name="Thoulutsang Y."/>
            <person name="Topham K."/>
            <person name="Towey S."/>
            <person name="Tsamla T."/>
            <person name="Tsomo N."/>
            <person name="Vallee D."/>
            <person name="Vassiliev H."/>
            <person name="Venkataraman V."/>
            <person name="Vinson J."/>
            <person name="Vo A."/>
            <person name="Wade C."/>
            <person name="Wang S."/>
            <person name="Wangchuk T."/>
            <person name="Wangdi T."/>
            <person name="Whittaker C."/>
            <person name="Wilkinson J."/>
            <person name="Wu Y."/>
            <person name="Wyman D."/>
            <person name="Yadav S."/>
            <person name="Yang S."/>
            <person name="Yang X."/>
            <person name="Yeager S."/>
            <person name="Yee E."/>
            <person name="Young G."/>
            <person name="Zainoun J."/>
            <person name="Zembeck L."/>
            <person name="Zimmer A."/>
            <person name="Zody M."/>
            <person name="Lander E."/>
        </authorList>
    </citation>
    <scope>NUCLEOTIDE SEQUENCE [LARGE SCALE GENOMIC DNA]</scope>
</reference>
<dbReference type="PANTHER" id="PTHR44324">
    <property type="entry name" value="WD40 REPEAT DOMAIN 95"/>
    <property type="match status" value="1"/>
</dbReference>
<evidence type="ECO:0000256" key="3">
    <source>
        <dbReference type="PROSITE-ProRule" id="PRU00221"/>
    </source>
</evidence>
<dbReference type="Proteomes" id="UP000007875">
    <property type="component" value="Unassembled WGS sequence"/>
</dbReference>
<dbReference type="AlphaFoldDB" id="H2Z1I1"/>
<name>H2Z1I1_CIOSA</name>
<dbReference type="HOGENOM" id="CLU_618144_0_0_1"/>
<dbReference type="Gene3D" id="2.130.10.10">
    <property type="entry name" value="YVTN repeat-like/Quinoprotein amine dehydrogenase"/>
    <property type="match status" value="1"/>
</dbReference>
<feature type="compositionally biased region" description="Basic and acidic residues" evidence="4">
    <location>
        <begin position="383"/>
        <end position="392"/>
    </location>
</feature>
<dbReference type="PROSITE" id="PS50294">
    <property type="entry name" value="WD_REPEATS_REGION"/>
    <property type="match status" value="1"/>
</dbReference>
<feature type="region of interest" description="Disordered" evidence="4">
    <location>
        <begin position="377"/>
        <end position="443"/>
    </location>
</feature>
<evidence type="ECO:0000256" key="1">
    <source>
        <dbReference type="ARBA" id="ARBA00014901"/>
    </source>
</evidence>
<keyword evidence="2" id="KW-0677">Repeat</keyword>
<dbReference type="Ensembl" id="ENSCSAVT00000011576.1">
    <property type="protein sequence ID" value="ENSCSAVP00000011443.1"/>
    <property type="gene ID" value="ENSCSAVG00000006702.1"/>
</dbReference>
<dbReference type="Pfam" id="PF00400">
    <property type="entry name" value="WD40"/>
    <property type="match status" value="1"/>
</dbReference>
<dbReference type="PANTHER" id="PTHR44324:SF6">
    <property type="entry name" value="EF-HAND CALCIUM BINDING DOMAIN 8"/>
    <property type="match status" value="1"/>
</dbReference>
<reference evidence="5" key="2">
    <citation type="submission" date="2025-08" db="UniProtKB">
        <authorList>
            <consortium name="Ensembl"/>
        </authorList>
    </citation>
    <scope>IDENTIFICATION</scope>
</reference>
<dbReference type="SMART" id="SM00320">
    <property type="entry name" value="WD40"/>
    <property type="match status" value="2"/>
</dbReference>
<dbReference type="InParanoid" id="H2Z1I1"/>
<dbReference type="InterPro" id="IPR015943">
    <property type="entry name" value="WD40/YVTN_repeat-like_dom_sf"/>
</dbReference>
<dbReference type="eggNOG" id="ENOG502S5NY">
    <property type="taxonomic scope" value="Eukaryota"/>
</dbReference>
<dbReference type="InterPro" id="IPR051242">
    <property type="entry name" value="WD-EF-hand_domain"/>
</dbReference>
<protein>
    <recommendedName>
        <fullName evidence="1">WD repeat-containing protein on Y chromosome</fullName>
    </recommendedName>
</protein>
<evidence type="ECO:0000256" key="2">
    <source>
        <dbReference type="ARBA" id="ARBA00022737"/>
    </source>
</evidence>
<sequence>MLGYFHACKKRDRGDFVTSMVSDERNKVLVTGDSRGYIRVWNIENYCNDEDVVRRRSVANSSLQMNSSVGSSIYSYQSISRYFPTNQAPEMKMSVCGHSSAVTSIAYVTNYEMIASGSVDGTVRLWTLSGRYIGTFGQPDSWSIELPVEENELPVAIPSDIRRIGSPNTLRTAKGCVHMQWKQVKNAVNFVNLTGRLQNMNIASQPSKKPIPKAVQVVQENIMRRNSIEERLSAVSDRLLEESAPETSVRARQRRGSVTIWMQDIPHSIMAKVKPVDKVEQTFQRLQTEGMKSNVLGKINYKPKLRHRRHRIDTDIKWCNKHAVIFNSLPFAQLSKPTIPRTPDHIRRREPAKYHFSVTHKKVQVATAFRRLSKFQENGTKPKSPEWGKIRDNGLTLPPIGAAKEPTRSGELRNEAGNKIIVKKSKMSRARGPSPLASLPFIV</sequence>
<dbReference type="PROSITE" id="PS50082">
    <property type="entry name" value="WD_REPEATS_2"/>
    <property type="match status" value="1"/>
</dbReference>
<evidence type="ECO:0000256" key="4">
    <source>
        <dbReference type="SAM" id="MobiDB-lite"/>
    </source>
</evidence>
<proteinExistence type="predicted"/>
<dbReference type="SUPFAM" id="SSF50998">
    <property type="entry name" value="Quinoprotein alcohol dehydrogenase-like"/>
    <property type="match status" value="1"/>
</dbReference>
<dbReference type="InterPro" id="IPR001680">
    <property type="entry name" value="WD40_rpt"/>
</dbReference>
<keyword evidence="6" id="KW-1185">Reference proteome</keyword>
<organism evidence="5 6">
    <name type="scientific">Ciona savignyi</name>
    <name type="common">Pacific transparent sea squirt</name>
    <dbReference type="NCBI Taxonomy" id="51511"/>
    <lineage>
        <taxon>Eukaryota</taxon>
        <taxon>Metazoa</taxon>
        <taxon>Chordata</taxon>
        <taxon>Tunicata</taxon>
        <taxon>Ascidiacea</taxon>
        <taxon>Phlebobranchia</taxon>
        <taxon>Cionidae</taxon>
        <taxon>Ciona</taxon>
    </lineage>
</organism>
<reference evidence="5" key="3">
    <citation type="submission" date="2025-09" db="UniProtKB">
        <authorList>
            <consortium name="Ensembl"/>
        </authorList>
    </citation>
    <scope>IDENTIFICATION</scope>
</reference>
<keyword evidence="3" id="KW-0853">WD repeat</keyword>
<accession>H2Z1I1</accession>